<protein>
    <submittedName>
        <fullName evidence="2">Essential subunit of the histone deacetylase rpd3s complex</fullName>
    </submittedName>
</protein>
<organism evidence="2 3">
    <name type="scientific">Fusarium heterosporum</name>
    <dbReference type="NCBI Taxonomy" id="42747"/>
    <lineage>
        <taxon>Eukaryota</taxon>
        <taxon>Fungi</taxon>
        <taxon>Dikarya</taxon>
        <taxon>Ascomycota</taxon>
        <taxon>Pezizomycotina</taxon>
        <taxon>Sordariomycetes</taxon>
        <taxon>Hypocreomycetidae</taxon>
        <taxon>Hypocreales</taxon>
        <taxon>Nectriaceae</taxon>
        <taxon>Fusarium</taxon>
        <taxon>Fusarium heterosporum species complex</taxon>
    </lineage>
</organism>
<keyword evidence="3" id="KW-1185">Reference proteome</keyword>
<name>A0A8H5SR32_FUSHE</name>
<evidence type="ECO:0000256" key="1">
    <source>
        <dbReference type="SAM" id="MobiDB-lite"/>
    </source>
</evidence>
<evidence type="ECO:0000313" key="2">
    <source>
        <dbReference type="EMBL" id="KAF5655431.1"/>
    </source>
</evidence>
<sequence length="154" mass="16327">MVPAVMSPDGCRSELQRTVDEMQLALTLTSLKERKSDGIDHLVSALLSAADPSVLSLMTKTDAANLATGHLTDNDKLSLRALLTQMDSMGARIRHILGEPVGVTATMLDQDVIPSILSPQDSAIAEPLDKVSAPVTEPTPPSTIDHAEGSMELD</sequence>
<feature type="compositionally biased region" description="Basic and acidic residues" evidence="1">
    <location>
        <begin position="145"/>
        <end position="154"/>
    </location>
</feature>
<accession>A0A8H5SR32</accession>
<feature type="region of interest" description="Disordered" evidence="1">
    <location>
        <begin position="127"/>
        <end position="154"/>
    </location>
</feature>
<comment type="caution">
    <text evidence="2">The sequence shown here is derived from an EMBL/GenBank/DDBJ whole genome shotgun (WGS) entry which is preliminary data.</text>
</comment>
<dbReference type="EMBL" id="JAAGWQ010000425">
    <property type="protein sequence ID" value="KAF5655431.1"/>
    <property type="molecule type" value="Genomic_DNA"/>
</dbReference>
<evidence type="ECO:0000313" key="3">
    <source>
        <dbReference type="Proteomes" id="UP000567885"/>
    </source>
</evidence>
<proteinExistence type="predicted"/>
<reference evidence="2 3" key="1">
    <citation type="submission" date="2020-05" db="EMBL/GenBank/DDBJ databases">
        <title>Identification and distribution of gene clusters putatively required for synthesis of sphingolipid metabolism inhibitors in phylogenetically diverse species of the filamentous fungus Fusarium.</title>
        <authorList>
            <person name="Kim H.-S."/>
            <person name="Busman M."/>
            <person name="Brown D.W."/>
            <person name="Divon H."/>
            <person name="Uhlig S."/>
            <person name="Proctor R.H."/>
        </authorList>
    </citation>
    <scope>NUCLEOTIDE SEQUENCE [LARGE SCALE GENOMIC DNA]</scope>
    <source>
        <strain evidence="2 3">NRRL 20693</strain>
    </source>
</reference>
<dbReference type="OrthoDB" id="5876363at2759"/>
<dbReference type="Proteomes" id="UP000567885">
    <property type="component" value="Unassembled WGS sequence"/>
</dbReference>
<gene>
    <name evidence="2" type="ORF">FHETE_11191</name>
</gene>
<dbReference type="AlphaFoldDB" id="A0A8H5SR32"/>